<reference evidence="2 3" key="1">
    <citation type="submission" date="2020-03" db="EMBL/GenBank/DDBJ databases">
        <title>Assessment of the enzymatic potential of alkaline-tolerant lipase obtained from Bacillus luteus H11 (technogenic soil) for the bioremediation of saline soils contaminated with petroleum substances.</title>
        <authorList>
            <person name="Kalwasinska A."/>
        </authorList>
    </citation>
    <scope>NUCLEOTIDE SEQUENCE [LARGE SCALE GENOMIC DNA]</scope>
    <source>
        <strain evidence="2 3">H11</strain>
    </source>
</reference>
<keyword evidence="1" id="KW-0812">Transmembrane</keyword>
<dbReference type="AlphaFoldDB" id="A0A969PRA8"/>
<dbReference type="RefSeq" id="WP_168008974.1">
    <property type="nucleotide sequence ID" value="NZ_JAATHJ010000035.1"/>
</dbReference>
<sequence>MAMYRIPQNVSSELKINKALYLTDLFLLMGLLLFTFVMSNIVHSSLILFFYVFMAILAGLLIIRPATNPKKRIYEAIFFAIRRRKDTYTAIDYVVDDEAEEEQEEHDGYIR</sequence>
<dbReference type="InterPro" id="IPR020275">
    <property type="entry name" value="DUF5592"/>
</dbReference>
<proteinExistence type="predicted"/>
<keyword evidence="1" id="KW-1133">Transmembrane helix</keyword>
<dbReference type="Proteomes" id="UP000752012">
    <property type="component" value="Unassembled WGS sequence"/>
</dbReference>
<evidence type="ECO:0000313" key="3">
    <source>
        <dbReference type="Proteomes" id="UP000752012"/>
    </source>
</evidence>
<name>A0A969PRA8_9BACI</name>
<dbReference type="EMBL" id="JAATHJ010000035">
    <property type="protein sequence ID" value="NJP38981.1"/>
    <property type="molecule type" value="Genomic_DNA"/>
</dbReference>
<keyword evidence="3" id="KW-1185">Reference proteome</keyword>
<feature type="transmembrane region" description="Helical" evidence="1">
    <location>
        <begin position="20"/>
        <end position="39"/>
    </location>
</feature>
<feature type="transmembrane region" description="Helical" evidence="1">
    <location>
        <begin position="45"/>
        <end position="63"/>
    </location>
</feature>
<protein>
    <submittedName>
        <fullName evidence="2">Uncharacterized protein</fullName>
    </submittedName>
</protein>
<evidence type="ECO:0000256" key="1">
    <source>
        <dbReference type="SAM" id="Phobius"/>
    </source>
</evidence>
<organism evidence="2 3">
    <name type="scientific">Alkalicoccus luteus</name>
    <dbReference type="NCBI Taxonomy" id="1237094"/>
    <lineage>
        <taxon>Bacteria</taxon>
        <taxon>Bacillati</taxon>
        <taxon>Bacillota</taxon>
        <taxon>Bacilli</taxon>
        <taxon>Bacillales</taxon>
        <taxon>Bacillaceae</taxon>
        <taxon>Alkalicoccus</taxon>
    </lineage>
</organism>
<evidence type="ECO:0000313" key="2">
    <source>
        <dbReference type="EMBL" id="NJP38981.1"/>
    </source>
</evidence>
<dbReference type="Pfam" id="PF17332">
    <property type="entry name" value="DUF5592"/>
    <property type="match status" value="1"/>
</dbReference>
<comment type="caution">
    <text evidence="2">The sequence shown here is derived from an EMBL/GenBank/DDBJ whole genome shotgun (WGS) entry which is preliminary data.</text>
</comment>
<gene>
    <name evidence="2" type="ORF">HCN83_15540</name>
</gene>
<accession>A0A969PRA8</accession>
<keyword evidence="1" id="KW-0472">Membrane</keyword>